<evidence type="ECO:0000313" key="1">
    <source>
        <dbReference type="EMBL" id="OXV11711.1"/>
    </source>
</evidence>
<dbReference type="EMBL" id="NPHW01002338">
    <property type="protein sequence ID" value="OXV11711.1"/>
    <property type="molecule type" value="Genomic_DNA"/>
</dbReference>
<proteinExistence type="predicted"/>
<protein>
    <submittedName>
        <fullName evidence="1">Uncharacterized protein</fullName>
    </submittedName>
</protein>
<dbReference type="OrthoDB" id="432234at2759"/>
<comment type="caution">
    <text evidence="1">The sequence shown here is derived from an EMBL/GenBank/DDBJ whole genome shotgun (WGS) entry which is preliminary data.</text>
</comment>
<keyword evidence="2" id="KW-1185">Reference proteome</keyword>
<accession>A0A232M5M9</accession>
<reference evidence="1 2" key="1">
    <citation type="journal article" date="2015" name="Environ. Microbiol.">
        <title>Metagenome sequence of Elaphomyces granulatus from sporocarp tissue reveals Ascomycota ectomycorrhizal fingerprints of genome expansion and a Proteobacteria-rich microbiome.</title>
        <authorList>
            <person name="Quandt C.A."/>
            <person name="Kohler A."/>
            <person name="Hesse C.N."/>
            <person name="Sharpton T.J."/>
            <person name="Martin F."/>
            <person name="Spatafora J.W."/>
        </authorList>
    </citation>
    <scope>NUCLEOTIDE SEQUENCE [LARGE SCALE GENOMIC DNA]</scope>
    <source>
        <strain evidence="1 2">OSC145934</strain>
    </source>
</reference>
<dbReference type="AlphaFoldDB" id="A0A232M5M9"/>
<gene>
    <name evidence="1" type="ORF">Egran_00529</name>
</gene>
<feature type="non-terminal residue" evidence="1">
    <location>
        <position position="71"/>
    </location>
</feature>
<organism evidence="1 2">
    <name type="scientific">Elaphomyces granulatus</name>
    <dbReference type="NCBI Taxonomy" id="519963"/>
    <lineage>
        <taxon>Eukaryota</taxon>
        <taxon>Fungi</taxon>
        <taxon>Dikarya</taxon>
        <taxon>Ascomycota</taxon>
        <taxon>Pezizomycotina</taxon>
        <taxon>Eurotiomycetes</taxon>
        <taxon>Eurotiomycetidae</taxon>
        <taxon>Eurotiales</taxon>
        <taxon>Elaphomycetaceae</taxon>
        <taxon>Elaphomyces</taxon>
    </lineage>
</organism>
<name>A0A232M5M9_9EURO</name>
<sequence length="71" mass="7825">MVAFDKYDGPPFVADGSELCDMKGTPVVTILRVQQDFNLKGNTCSRMQFPLVVSYAITDHKSQSVTLSQVV</sequence>
<dbReference type="Proteomes" id="UP000243515">
    <property type="component" value="Unassembled WGS sequence"/>
</dbReference>
<evidence type="ECO:0000313" key="2">
    <source>
        <dbReference type="Proteomes" id="UP000243515"/>
    </source>
</evidence>